<sequence>MTLETIDLSRLPAPEAIEALDFETLLAAFKARFSTAWNAARAKDPSLPAYDTIDLETDSANIAGQAWSWLRLLDRQRVNDGLKALLAVLATKGNLDTVVAGKNVQRQVIIPATGDAAAVMEGDVALLRRYLLAYDLPSSASAGRYLYDAWTAWPQSADRTLGLWDARVNGRAVHGRRGDTDVVLIGPGGRLLTSGELAMIRSAVAHPDRTPEAVGLSVMSASRQEYQVALTVEVAASGPSPELLKAEAEKRVIAAATDRIAINGEVPAALLSGAAYGPGIVKVIDRAPVIISADPYAVPVMTSLDITVEVRS</sequence>
<protein>
    <submittedName>
        <fullName evidence="1">Baseplate assembly protein</fullName>
    </submittedName>
</protein>
<dbReference type="OrthoDB" id="9793802at2"/>
<dbReference type="AlphaFoldDB" id="A0A546XQN8"/>
<organism evidence="1 2">
    <name type="scientific">Rhizobium rhizogenes</name>
    <name type="common">Agrobacterium rhizogenes</name>
    <dbReference type="NCBI Taxonomy" id="359"/>
    <lineage>
        <taxon>Bacteria</taxon>
        <taxon>Pseudomonadati</taxon>
        <taxon>Pseudomonadota</taxon>
        <taxon>Alphaproteobacteria</taxon>
        <taxon>Hyphomicrobiales</taxon>
        <taxon>Rhizobiaceae</taxon>
        <taxon>Rhizobium/Agrobacterium group</taxon>
        <taxon>Rhizobium</taxon>
    </lineage>
</organism>
<evidence type="ECO:0000313" key="1">
    <source>
        <dbReference type="EMBL" id="TRB03045.1"/>
    </source>
</evidence>
<dbReference type="EMBL" id="SGNY01000001">
    <property type="protein sequence ID" value="TRB03045.1"/>
    <property type="molecule type" value="Genomic_DNA"/>
</dbReference>
<gene>
    <name evidence="1" type="ORF">EXN68_05215</name>
</gene>
<proteinExistence type="predicted"/>
<reference evidence="1 2" key="1">
    <citation type="journal article" date="2019" name="Appl. Microbiol. Biotechnol.">
        <title>Differential efficiency of wild type rhizogenic strains for rol gene transformation of plants.</title>
        <authorList>
            <person name="Desmet S."/>
            <person name="De Keyser E."/>
            <person name="Van Vaerenbergh J."/>
            <person name="Baeyen S."/>
            <person name="Van Huylenbroeck J."/>
            <person name="Geelen D."/>
            <person name="Dhooghe E."/>
        </authorList>
    </citation>
    <scope>NUCLEOTIDE SEQUENCE [LARGE SCALE GENOMIC DNA]</scope>
    <source>
        <strain evidence="1 2">GBBC3284</strain>
    </source>
</reference>
<dbReference type="RefSeq" id="WP_142839870.1">
    <property type="nucleotide sequence ID" value="NZ_SGNY01000001.1"/>
</dbReference>
<evidence type="ECO:0000313" key="2">
    <source>
        <dbReference type="Proteomes" id="UP000315434"/>
    </source>
</evidence>
<dbReference type="Proteomes" id="UP000315434">
    <property type="component" value="Unassembled WGS sequence"/>
</dbReference>
<comment type="caution">
    <text evidence="1">The sequence shown here is derived from an EMBL/GenBank/DDBJ whole genome shotgun (WGS) entry which is preliminary data.</text>
</comment>
<name>A0A546XQN8_RHIRH</name>
<accession>A0A546XQN8</accession>